<comment type="caution">
    <text evidence="1">The sequence shown here is derived from an EMBL/GenBank/DDBJ whole genome shotgun (WGS) entry which is preliminary data.</text>
</comment>
<gene>
    <name evidence="1" type="ORF">FOZ63_024805</name>
</gene>
<reference evidence="1 2" key="1">
    <citation type="submission" date="2020-04" db="EMBL/GenBank/DDBJ databases">
        <title>Perkinsus olseni comparative genomics.</title>
        <authorList>
            <person name="Bogema D.R."/>
        </authorList>
    </citation>
    <scope>NUCLEOTIDE SEQUENCE [LARGE SCALE GENOMIC DNA]</scope>
    <source>
        <strain evidence="1 2">ATCC PRA-207</strain>
    </source>
</reference>
<keyword evidence="2" id="KW-1185">Reference proteome</keyword>
<name>A0A7J6QSE3_PEROL</name>
<feature type="non-terminal residue" evidence="1">
    <location>
        <position position="1"/>
    </location>
</feature>
<dbReference type="EMBL" id="JABANO010030657">
    <property type="protein sequence ID" value="KAF4711524.1"/>
    <property type="molecule type" value="Genomic_DNA"/>
</dbReference>
<dbReference type="AlphaFoldDB" id="A0A7J6QSE3"/>
<sequence length="109" mass="12379">PREQPSRLPAAMLSPSLFLWPRLFYSCSLCGASTPMRRPNEATGLGSWVRPRQLSPSSQPLGFHNTPPRCSCDRWACSCQQPLQPASLALVLHRAFRWRRCRSWSRASI</sequence>
<accession>A0A7J6QSE3</accession>
<dbReference type="Proteomes" id="UP000553632">
    <property type="component" value="Unassembled WGS sequence"/>
</dbReference>
<organism evidence="1 2">
    <name type="scientific">Perkinsus olseni</name>
    <name type="common">Perkinsus atlanticus</name>
    <dbReference type="NCBI Taxonomy" id="32597"/>
    <lineage>
        <taxon>Eukaryota</taxon>
        <taxon>Sar</taxon>
        <taxon>Alveolata</taxon>
        <taxon>Perkinsozoa</taxon>
        <taxon>Perkinsea</taxon>
        <taxon>Perkinsida</taxon>
        <taxon>Perkinsidae</taxon>
        <taxon>Perkinsus</taxon>
    </lineage>
</organism>
<protein>
    <submittedName>
        <fullName evidence="1">Uncharacterized protein</fullName>
    </submittedName>
</protein>
<evidence type="ECO:0000313" key="1">
    <source>
        <dbReference type="EMBL" id="KAF4711524.1"/>
    </source>
</evidence>
<proteinExistence type="predicted"/>
<evidence type="ECO:0000313" key="2">
    <source>
        <dbReference type="Proteomes" id="UP000553632"/>
    </source>
</evidence>
<feature type="non-terminal residue" evidence="1">
    <location>
        <position position="109"/>
    </location>
</feature>